<dbReference type="EMBL" id="JACIBY010000008">
    <property type="protein sequence ID" value="MBB3839899.1"/>
    <property type="molecule type" value="Genomic_DNA"/>
</dbReference>
<name>A0A7W5ZQN5_9BACT</name>
<dbReference type="AlphaFoldDB" id="A0A7W5ZQN5"/>
<dbReference type="Proteomes" id="UP000541352">
    <property type="component" value="Unassembled WGS sequence"/>
</dbReference>
<protein>
    <submittedName>
        <fullName evidence="2">Uncharacterized protein</fullName>
    </submittedName>
</protein>
<organism evidence="2 3">
    <name type="scientific">Runella defluvii</name>
    <dbReference type="NCBI Taxonomy" id="370973"/>
    <lineage>
        <taxon>Bacteria</taxon>
        <taxon>Pseudomonadati</taxon>
        <taxon>Bacteroidota</taxon>
        <taxon>Cytophagia</taxon>
        <taxon>Cytophagales</taxon>
        <taxon>Spirosomataceae</taxon>
        <taxon>Runella</taxon>
    </lineage>
</organism>
<dbReference type="RefSeq" id="WP_183976536.1">
    <property type="nucleotide sequence ID" value="NZ_JACIBY010000008.1"/>
</dbReference>
<accession>A0A7W5ZQN5</accession>
<keyword evidence="3" id="KW-1185">Reference proteome</keyword>
<sequence>MKNNIQTIEDIRAERANLKNKLALSQLHMHTRVQAIQQELNPARQALGVVKDVFARPRKGLLYVGVGIGVDLLLRRRLLKKAGWLPRLVVPFLVQNAAANVIQRNSTSFLEKGLRWFKKATDKR</sequence>
<feature type="coiled-coil region" evidence="1">
    <location>
        <begin position="1"/>
        <end position="28"/>
    </location>
</feature>
<gene>
    <name evidence="2" type="ORF">FHS57_003910</name>
</gene>
<proteinExistence type="predicted"/>
<evidence type="ECO:0000256" key="1">
    <source>
        <dbReference type="SAM" id="Coils"/>
    </source>
</evidence>
<keyword evidence="1" id="KW-0175">Coiled coil</keyword>
<reference evidence="2 3" key="1">
    <citation type="submission" date="2020-08" db="EMBL/GenBank/DDBJ databases">
        <title>Genomic Encyclopedia of Type Strains, Phase IV (KMG-IV): sequencing the most valuable type-strain genomes for metagenomic binning, comparative biology and taxonomic classification.</title>
        <authorList>
            <person name="Goeker M."/>
        </authorList>
    </citation>
    <scope>NUCLEOTIDE SEQUENCE [LARGE SCALE GENOMIC DNA]</scope>
    <source>
        <strain evidence="2 3">DSM 17976</strain>
    </source>
</reference>
<evidence type="ECO:0000313" key="2">
    <source>
        <dbReference type="EMBL" id="MBB3839899.1"/>
    </source>
</evidence>
<comment type="caution">
    <text evidence="2">The sequence shown here is derived from an EMBL/GenBank/DDBJ whole genome shotgun (WGS) entry which is preliminary data.</text>
</comment>
<evidence type="ECO:0000313" key="3">
    <source>
        <dbReference type="Proteomes" id="UP000541352"/>
    </source>
</evidence>